<feature type="compositionally biased region" description="Polar residues" evidence="1">
    <location>
        <begin position="1"/>
        <end position="15"/>
    </location>
</feature>
<dbReference type="EMBL" id="RRYP01022705">
    <property type="protein sequence ID" value="TNV72361.1"/>
    <property type="molecule type" value="Genomic_DNA"/>
</dbReference>
<feature type="region of interest" description="Disordered" evidence="1">
    <location>
        <begin position="1"/>
        <end position="20"/>
    </location>
</feature>
<comment type="caution">
    <text evidence="2">The sequence shown here is derived from an EMBL/GenBank/DDBJ whole genome shotgun (WGS) entry which is preliminary data.</text>
</comment>
<dbReference type="AlphaFoldDB" id="A0A8J8NCB4"/>
<evidence type="ECO:0000256" key="1">
    <source>
        <dbReference type="SAM" id="MobiDB-lite"/>
    </source>
</evidence>
<evidence type="ECO:0000313" key="3">
    <source>
        <dbReference type="Proteomes" id="UP000785679"/>
    </source>
</evidence>
<protein>
    <submittedName>
        <fullName evidence="2">Uncharacterized protein</fullName>
    </submittedName>
</protein>
<evidence type="ECO:0000313" key="2">
    <source>
        <dbReference type="EMBL" id="TNV72361.1"/>
    </source>
</evidence>
<sequence length="68" mass="7817">MLNSRESLPHMNSMQRAKMPHKYTHSTVSLVILTKPLIHSSTILRKLATQIFCIRTTNIAQRAVLFQL</sequence>
<dbReference type="Proteomes" id="UP000785679">
    <property type="component" value="Unassembled WGS sequence"/>
</dbReference>
<keyword evidence="3" id="KW-1185">Reference proteome</keyword>
<accession>A0A8J8NCB4</accession>
<organism evidence="2 3">
    <name type="scientific">Halteria grandinella</name>
    <dbReference type="NCBI Taxonomy" id="5974"/>
    <lineage>
        <taxon>Eukaryota</taxon>
        <taxon>Sar</taxon>
        <taxon>Alveolata</taxon>
        <taxon>Ciliophora</taxon>
        <taxon>Intramacronucleata</taxon>
        <taxon>Spirotrichea</taxon>
        <taxon>Stichotrichia</taxon>
        <taxon>Sporadotrichida</taxon>
        <taxon>Halteriidae</taxon>
        <taxon>Halteria</taxon>
    </lineage>
</organism>
<name>A0A8J8NCB4_HALGN</name>
<gene>
    <name evidence="2" type="ORF">FGO68_gene16969</name>
</gene>
<proteinExistence type="predicted"/>
<reference evidence="2" key="1">
    <citation type="submission" date="2019-06" db="EMBL/GenBank/DDBJ databases">
        <authorList>
            <person name="Zheng W."/>
        </authorList>
    </citation>
    <scope>NUCLEOTIDE SEQUENCE</scope>
    <source>
        <strain evidence="2">QDHG01</strain>
    </source>
</reference>